<sequence>MDRIDELAIFVAIVEQGSLAAAARRLRRSGPAVTRALAALEDRVGVRLLERTTRRLAPTEAGRALADEARAVLAAYEAALAGASDAPVRGLLRVTAPVQFGRLHVAPVVASFLDAYPETQVELVLADRNLDLIEDGLDLAVRIDRLADSSLLARRVGAVRRVLVASPAYLAARGLPRRPADLAAHDTVFGAPRTEAREWRFGTGRRATAVRLAPRLLVNEVEAQLIAVRAGRGIARLLSYQVVEDIAAGRLVRLLREHEPPPIPVHLVARGGPHRPPKVAAFLDHAAESLRRLAVIREEP</sequence>
<name>A0A512IWG8_9HYPH</name>
<reference evidence="9" key="2">
    <citation type="journal article" date="2019" name="Int. J. Syst. Evol. Microbiol.">
        <title>The Global Catalogue of Microorganisms (GCM) 10K type strain sequencing project: providing services to taxonomists for standard genome sequencing and annotation.</title>
        <authorList>
            <consortium name="The Broad Institute Genomics Platform"/>
            <consortium name="The Broad Institute Genome Sequencing Center for Infectious Disease"/>
            <person name="Wu L."/>
            <person name="Ma J."/>
        </authorList>
    </citation>
    <scope>NUCLEOTIDE SEQUENCE [LARGE SCALE GENOMIC DNA]</scope>
    <source>
        <strain evidence="9">NBRC 107715</strain>
    </source>
</reference>
<dbReference type="InterPro" id="IPR000847">
    <property type="entry name" value="LysR_HTH_N"/>
</dbReference>
<evidence type="ECO:0000259" key="5">
    <source>
        <dbReference type="PROSITE" id="PS50931"/>
    </source>
</evidence>
<accession>A0A512IWG8</accession>
<organism evidence="6 8">
    <name type="scientific">Methylobacterium oxalidis</name>
    <dbReference type="NCBI Taxonomy" id="944322"/>
    <lineage>
        <taxon>Bacteria</taxon>
        <taxon>Pseudomonadati</taxon>
        <taxon>Pseudomonadota</taxon>
        <taxon>Alphaproteobacteria</taxon>
        <taxon>Hyphomicrobiales</taxon>
        <taxon>Methylobacteriaceae</taxon>
        <taxon>Methylobacterium</taxon>
    </lineage>
</organism>
<dbReference type="Proteomes" id="UP000321960">
    <property type="component" value="Unassembled WGS sequence"/>
</dbReference>
<dbReference type="FunFam" id="1.10.10.10:FF:000001">
    <property type="entry name" value="LysR family transcriptional regulator"/>
    <property type="match status" value="1"/>
</dbReference>
<reference evidence="6 8" key="3">
    <citation type="submission" date="2019-07" db="EMBL/GenBank/DDBJ databases">
        <title>Whole genome shotgun sequence of Methylobacterium oxalidis NBRC 107715.</title>
        <authorList>
            <person name="Hosoyama A."/>
            <person name="Uohara A."/>
            <person name="Ohji S."/>
            <person name="Ichikawa N."/>
        </authorList>
    </citation>
    <scope>NUCLEOTIDE SEQUENCE [LARGE SCALE GENOMIC DNA]</scope>
    <source>
        <strain evidence="6 8">NBRC 107715</strain>
    </source>
</reference>
<dbReference type="InterPro" id="IPR005119">
    <property type="entry name" value="LysR_subst-bd"/>
</dbReference>
<keyword evidence="9" id="KW-1185">Reference proteome</keyword>
<dbReference type="PANTHER" id="PTHR30537">
    <property type="entry name" value="HTH-TYPE TRANSCRIPTIONAL REGULATOR"/>
    <property type="match status" value="1"/>
</dbReference>
<evidence type="ECO:0000313" key="7">
    <source>
        <dbReference type="EMBL" id="GLS62003.1"/>
    </source>
</evidence>
<dbReference type="InterPro" id="IPR036388">
    <property type="entry name" value="WH-like_DNA-bd_sf"/>
</dbReference>
<evidence type="ECO:0000256" key="2">
    <source>
        <dbReference type="ARBA" id="ARBA00023015"/>
    </source>
</evidence>
<proteinExistence type="inferred from homology"/>
<dbReference type="GO" id="GO:0003700">
    <property type="term" value="F:DNA-binding transcription factor activity"/>
    <property type="evidence" value="ECO:0007669"/>
    <property type="project" value="InterPro"/>
</dbReference>
<dbReference type="GO" id="GO:0043565">
    <property type="term" value="F:sequence-specific DNA binding"/>
    <property type="evidence" value="ECO:0007669"/>
    <property type="project" value="TreeGrafter"/>
</dbReference>
<dbReference type="Gene3D" id="1.10.10.10">
    <property type="entry name" value="Winged helix-like DNA-binding domain superfamily/Winged helix DNA-binding domain"/>
    <property type="match status" value="1"/>
</dbReference>
<dbReference type="Pfam" id="PF03466">
    <property type="entry name" value="LysR_substrate"/>
    <property type="match status" value="1"/>
</dbReference>
<dbReference type="Pfam" id="PF00126">
    <property type="entry name" value="HTH_1"/>
    <property type="match status" value="1"/>
</dbReference>
<dbReference type="Proteomes" id="UP001156856">
    <property type="component" value="Unassembled WGS sequence"/>
</dbReference>
<dbReference type="InterPro" id="IPR058163">
    <property type="entry name" value="LysR-type_TF_proteobact-type"/>
</dbReference>
<protein>
    <submittedName>
        <fullName evidence="6">LysR family transcriptional regulator</fullName>
    </submittedName>
</protein>
<dbReference type="Gene3D" id="3.40.190.290">
    <property type="match status" value="1"/>
</dbReference>
<keyword evidence="3" id="KW-0238">DNA-binding</keyword>
<evidence type="ECO:0000256" key="4">
    <source>
        <dbReference type="ARBA" id="ARBA00023163"/>
    </source>
</evidence>
<dbReference type="SUPFAM" id="SSF46785">
    <property type="entry name" value="Winged helix' DNA-binding domain"/>
    <property type="match status" value="1"/>
</dbReference>
<evidence type="ECO:0000313" key="9">
    <source>
        <dbReference type="Proteomes" id="UP001156856"/>
    </source>
</evidence>
<dbReference type="PROSITE" id="PS50931">
    <property type="entry name" value="HTH_LYSR"/>
    <property type="match status" value="1"/>
</dbReference>
<evidence type="ECO:0000313" key="8">
    <source>
        <dbReference type="Proteomes" id="UP000321960"/>
    </source>
</evidence>
<comment type="similarity">
    <text evidence="1">Belongs to the LysR transcriptional regulatory family.</text>
</comment>
<dbReference type="SUPFAM" id="SSF53850">
    <property type="entry name" value="Periplasmic binding protein-like II"/>
    <property type="match status" value="1"/>
</dbReference>
<dbReference type="OrthoDB" id="9786526at2"/>
<feature type="domain" description="HTH lysR-type" evidence="5">
    <location>
        <begin position="1"/>
        <end position="59"/>
    </location>
</feature>
<dbReference type="GO" id="GO:0006351">
    <property type="term" value="P:DNA-templated transcription"/>
    <property type="evidence" value="ECO:0007669"/>
    <property type="project" value="TreeGrafter"/>
</dbReference>
<dbReference type="CDD" id="cd08471">
    <property type="entry name" value="PBP2_CrgA_like_2"/>
    <property type="match status" value="1"/>
</dbReference>
<dbReference type="EMBL" id="BJZU01000002">
    <property type="protein sequence ID" value="GEP02058.1"/>
    <property type="molecule type" value="Genomic_DNA"/>
</dbReference>
<evidence type="ECO:0000256" key="1">
    <source>
        <dbReference type="ARBA" id="ARBA00009437"/>
    </source>
</evidence>
<reference evidence="7" key="4">
    <citation type="submission" date="2023-01" db="EMBL/GenBank/DDBJ databases">
        <title>Draft genome sequence of Methylobacterium oxalidis strain NBRC 107715.</title>
        <authorList>
            <person name="Sun Q."/>
            <person name="Mori K."/>
        </authorList>
    </citation>
    <scope>NUCLEOTIDE SEQUENCE</scope>
    <source>
        <strain evidence="7">NBRC 107715</strain>
    </source>
</reference>
<dbReference type="PANTHER" id="PTHR30537:SF5">
    <property type="entry name" value="HTH-TYPE TRANSCRIPTIONAL ACTIVATOR TTDR-RELATED"/>
    <property type="match status" value="1"/>
</dbReference>
<keyword evidence="2" id="KW-0805">Transcription regulation</keyword>
<dbReference type="AlphaFoldDB" id="A0A512IWG8"/>
<comment type="caution">
    <text evidence="6">The sequence shown here is derived from an EMBL/GenBank/DDBJ whole genome shotgun (WGS) entry which is preliminary data.</text>
</comment>
<dbReference type="InterPro" id="IPR036390">
    <property type="entry name" value="WH_DNA-bd_sf"/>
</dbReference>
<dbReference type="RefSeq" id="WP_147023734.1">
    <property type="nucleotide sequence ID" value="NZ_BJZU01000002.1"/>
</dbReference>
<evidence type="ECO:0000256" key="3">
    <source>
        <dbReference type="ARBA" id="ARBA00023125"/>
    </source>
</evidence>
<keyword evidence="4" id="KW-0804">Transcription</keyword>
<evidence type="ECO:0000313" key="6">
    <source>
        <dbReference type="EMBL" id="GEP02058.1"/>
    </source>
</evidence>
<gene>
    <name evidence="7" type="ORF">GCM10007888_03840</name>
    <name evidence="6" type="ORF">MOX02_00960</name>
</gene>
<reference evidence="7" key="1">
    <citation type="journal article" date="2014" name="Int. J. Syst. Evol. Microbiol.">
        <title>Complete genome of a new Firmicutes species belonging to the dominant human colonic microbiota ('Ruminococcus bicirculans') reveals two chromosomes and a selective capacity to utilize plant glucans.</title>
        <authorList>
            <consortium name="NISC Comparative Sequencing Program"/>
            <person name="Wegmann U."/>
            <person name="Louis P."/>
            <person name="Goesmann A."/>
            <person name="Henrissat B."/>
            <person name="Duncan S.H."/>
            <person name="Flint H.J."/>
        </authorList>
    </citation>
    <scope>NUCLEOTIDE SEQUENCE</scope>
    <source>
        <strain evidence="7">NBRC 107715</strain>
    </source>
</reference>
<dbReference type="EMBL" id="BSPK01000004">
    <property type="protein sequence ID" value="GLS62003.1"/>
    <property type="molecule type" value="Genomic_DNA"/>
</dbReference>